<name>A0A429XEG8_9RICK</name>
<evidence type="ECO:0000313" key="8">
    <source>
        <dbReference type="EMBL" id="RST62064.1"/>
    </source>
</evidence>
<dbReference type="OrthoDB" id="9808145at2"/>
<feature type="coiled-coil region" evidence="7">
    <location>
        <begin position="14"/>
        <end position="72"/>
    </location>
</feature>
<evidence type="ECO:0000256" key="2">
    <source>
        <dbReference type="ARBA" id="ARBA00022490"/>
    </source>
</evidence>
<dbReference type="PIRSF" id="PIRSF006488">
    <property type="entry name" value="Exonuc_VII_S"/>
    <property type="match status" value="1"/>
</dbReference>
<dbReference type="Pfam" id="PF02609">
    <property type="entry name" value="Exonuc_VII_S"/>
    <property type="match status" value="1"/>
</dbReference>
<dbReference type="HAMAP" id="MF_00337">
    <property type="entry name" value="Exonuc_7_S"/>
    <property type="match status" value="1"/>
</dbReference>
<keyword evidence="7" id="KW-0175">Coiled coil</keyword>
<organism evidence="8 9">
    <name type="scientific">Candidatus Aquarickettsia rohweri</name>
    <dbReference type="NCBI Taxonomy" id="2602574"/>
    <lineage>
        <taxon>Bacteria</taxon>
        <taxon>Pseudomonadati</taxon>
        <taxon>Pseudomonadota</taxon>
        <taxon>Alphaproteobacteria</taxon>
        <taxon>Rickettsiales</taxon>
        <taxon>Candidatus Midichloriaceae</taxon>
        <taxon>Candidatus Aquarickettsia</taxon>
    </lineage>
</organism>
<comment type="subcellular location">
    <subcellularLocation>
        <location evidence="6">Cytoplasm</location>
    </subcellularLocation>
</comment>
<dbReference type="GO" id="GO:0008855">
    <property type="term" value="F:exodeoxyribonuclease VII activity"/>
    <property type="evidence" value="ECO:0007669"/>
    <property type="project" value="UniProtKB-UniRule"/>
</dbReference>
<keyword evidence="2 6" id="KW-0963">Cytoplasm</keyword>
<dbReference type="NCBIfam" id="TIGR01280">
    <property type="entry name" value="xseB"/>
    <property type="match status" value="1"/>
</dbReference>
<dbReference type="AlphaFoldDB" id="A0A429XEG8"/>
<keyword evidence="9" id="KW-1185">Reference proteome</keyword>
<dbReference type="InterPro" id="IPR003761">
    <property type="entry name" value="Exonuc_VII_S"/>
</dbReference>
<keyword evidence="3 6" id="KW-0540">Nuclease</keyword>
<evidence type="ECO:0000256" key="4">
    <source>
        <dbReference type="ARBA" id="ARBA00022801"/>
    </source>
</evidence>
<accession>A0A429XEG8</accession>
<dbReference type="NCBIfam" id="NF002139">
    <property type="entry name" value="PRK00977.1-3"/>
    <property type="match status" value="1"/>
</dbReference>
<dbReference type="GO" id="GO:0005829">
    <property type="term" value="C:cytosol"/>
    <property type="evidence" value="ECO:0007669"/>
    <property type="project" value="TreeGrafter"/>
</dbReference>
<dbReference type="SUPFAM" id="SSF116842">
    <property type="entry name" value="XseB-like"/>
    <property type="match status" value="1"/>
</dbReference>
<dbReference type="Gene3D" id="1.10.287.1040">
    <property type="entry name" value="Exonuclease VII, small subunit"/>
    <property type="match status" value="1"/>
</dbReference>
<dbReference type="EMBL" id="RXFM01000125">
    <property type="protein sequence ID" value="RST62064.1"/>
    <property type="molecule type" value="Genomic_DNA"/>
</dbReference>
<evidence type="ECO:0000256" key="5">
    <source>
        <dbReference type="ARBA" id="ARBA00022839"/>
    </source>
</evidence>
<evidence type="ECO:0000256" key="6">
    <source>
        <dbReference type="HAMAP-Rule" id="MF_00337"/>
    </source>
</evidence>
<evidence type="ECO:0000313" key="9">
    <source>
        <dbReference type="Proteomes" id="UP000279470"/>
    </source>
</evidence>
<comment type="caution">
    <text evidence="8">The sequence shown here is derived from an EMBL/GenBank/DDBJ whole genome shotgun (WGS) entry which is preliminary data.</text>
</comment>
<dbReference type="GO" id="GO:0009318">
    <property type="term" value="C:exodeoxyribonuclease VII complex"/>
    <property type="evidence" value="ECO:0007669"/>
    <property type="project" value="UniProtKB-UniRule"/>
</dbReference>
<comment type="similarity">
    <text evidence="1 6">Belongs to the XseB family.</text>
</comment>
<dbReference type="PANTHER" id="PTHR34137:SF1">
    <property type="entry name" value="EXODEOXYRIBONUCLEASE 7 SMALL SUBUNIT"/>
    <property type="match status" value="1"/>
</dbReference>
<dbReference type="PANTHER" id="PTHR34137">
    <property type="entry name" value="EXODEOXYRIBONUCLEASE 7 SMALL SUBUNIT"/>
    <property type="match status" value="1"/>
</dbReference>
<dbReference type="Proteomes" id="UP000279470">
    <property type="component" value="Unassembled WGS sequence"/>
</dbReference>
<comment type="subunit">
    <text evidence="6">Heterooligomer composed of large and small subunits.</text>
</comment>
<keyword evidence="5 6" id="KW-0269">Exonuclease</keyword>
<dbReference type="GO" id="GO:0006308">
    <property type="term" value="P:DNA catabolic process"/>
    <property type="evidence" value="ECO:0007669"/>
    <property type="project" value="UniProtKB-UniRule"/>
</dbReference>
<comment type="function">
    <text evidence="6">Bidirectionally degrades single-stranded DNA into large acid-insoluble oligonucleotides, which are then degraded further into small acid-soluble oligonucleotides.</text>
</comment>
<evidence type="ECO:0000256" key="3">
    <source>
        <dbReference type="ARBA" id="ARBA00022722"/>
    </source>
</evidence>
<gene>
    <name evidence="6 8" type="primary">xseB</name>
    <name evidence="8" type="ORF">EIC27_06635</name>
</gene>
<dbReference type="RefSeq" id="WP_126045267.1">
    <property type="nucleotide sequence ID" value="NZ_RXFM01000125.1"/>
</dbReference>
<reference evidence="9" key="1">
    <citation type="submission" date="2018-11" db="EMBL/GenBank/DDBJ databases">
        <title>Phylogenetic, genomic, and biogeographic characterization of a novel and ubiquitous marine invertebrate-associated Rickettsiales parasite, Candidatus Marinoinvertebrata rohwerii, gen. nov., sp. nov.</title>
        <authorList>
            <person name="Klinges J.G."/>
            <person name="Rosales S.M."/>
            <person name="Mcminds R."/>
            <person name="Shaver E.C."/>
            <person name="Shantz A."/>
            <person name="Peters E.C."/>
            <person name="Burkepile D.E."/>
            <person name="Silliman B.R."/>
            <person name="Vega Thurber R.L."/>
        </authorList>
    </citation>
    <scope>NUCLEOTIDE SEQUENCE [LARGE SCALE GENOMIC DNA]</scope>
    <source>
        <strain evidence="9">a_cerv_44</strain>
    </source>
</reference>
<protein>
    <recommendedName>
        <fullName evidence="6">Exodeoxyribonuclease 7 small subunit</fullName>
        <ecNumber evidence="6">3.1.11.6</ecNumber>
    </recommendedName>
    <alternativeName>
        <fullName evidence="6">Exodeoxyribonuclease VII small subunit</fullName>
        <shortName evidence="6">Exonuclease VII small subunit</shortName>
    </alternativeName>
</protein>
<evidence type="ECO:0000256" key="1">
    <source>
        <dbReference type="ARBA" id="ARBA00009998"/>
    </source>
</evidence>
<dbReference type="EC" id="3.1.11.6" evidence="6"/>
<dbReference type="InterPro" id="IPR037004">
    <property type="entry name" value="Exonuc_VII_ssu_sf"/>
</dbReference>
<sequence>MSNNISKLTFEQSMQRLEEIINDLESGNVELENAINLYSEGIKLQQHCKDKLENAKLKITKIIKNKDKIETENIEIG</sequence>
<keyword evidence="4 6" id="KW-0378">Hydrolase</keyword>
<evidence type="ECO:0000256" key="7">
    <source>
        <dbReference type="SAM" id="Coils"/>
    </source>
</evidence>
<proteinExistence type="inferred from homology"/>
<comment type="catalytic activity">
    <reaction evidence="6">
        <text>Exonucleolytic cleavage in either 5'- to 3'- or 3'- to 5'-direction to yield nucleoside 5'-phosphates.</text>
        <dbReference type="EC" id="3.1.11.6"/>
    </reaction>
</comment>